<dbReference type="Pfam" id="PF00169">
    <property type="entry name" value="PH"/>
    <property type="match status" value="1"/>
</dbReference>
<evidence type="ECO:0000256" key="4">
    <source>
        <dbReference type="ARBA" id="ARBA00022833"/>
    </source>
</evidence>
<dbReference type="PRINTS" id="PR00405">
    <property type="entry name" value="REVINTRACTNG"/>
</dbReference>
<dbReference type="WBParaSite" id="PgR136_g009_t02">
    <property type="protein sequence ID" value="PgR136_g009_t02"/>
    <property type="gene ID" value="PgR136_g009"/>
</dbReference>
<evidence type="ECO:0000256" key="7">
    <source>
        <dbReference type="SAM" id="MobiDB-lite"/>
    </source>
</evidence>
<evidence type="ECO:0000313" key="11">
    <source>
        <dbReference type="WBParaSite" id="PgR136_g009_t02"/>
    </source>
</evidence>
<dbReference type="PROSITE" id="PS50088">
    <property type="entry name" value="ANK_REPEAT"/>
    <property type="match status" value="1"/>
</dbReference>
<evidence type="ECO:0000256" key="6">
    <source>
        <dbReference type="PROSITE-ProRule" id="PRU00288"/>
    </source>
</evidence>
<keyword evidence="3 6" id="KW-0863">Zinc-finger</keyword>
<dbReference type="SUPFAM" id="SSF48403">
    <property type="entry name" value="Ankyrin repeat"/>
    <property type="match status" value="1"/>
</dbReference>
<sequence>MGMVEPLPKLDFTEALKDSPRFRQMIAIHEGYFTRLEGRLSELIRLFTTMAEHGKHYVNTFYALSVLVNQLCAESLPQDATTVATLKSLSDAYAHVVYLHRVLIENASANICSTINGFIKGELAKVSETRSQLESLSTSLDDALARKAAVPRTRNVELADAKNALTAVGTCFAHTALDYVAQINITQAHKDHVILDALWSFVKECNSFFSRGHAFFDEWTAIENGSISDTVAALINKGKCVERKMQDRHSLVPKEVFLHPTGMSPEDDVVMEGYLFKRATNAFKTWHRRWFQIKDNRLLYSHRSADVETPTVMEADLKLCLVRQAPSSVERACCFELVTPTKSHLLQADSETLCTAWMRALQRTIHHLHENDESLPANVRTLTSTNDETVNHNSPIQSKDTLLAELRRIAGNDKCADCGADSPKWASINLGVLLCIECCGIHRSFGVQVSKVRSLTMDSLEPEQRKLMIALGNRLVNSIYLAHLPNANIVPPPPRPASSRPVRKAWIKAKYVERRFARLDIERARSSANVRAEGLRRNTAAKAISPTRSNSDRKLYEGRYAARSPSEPVAGSRLSPTSAKSEWKSTPSIAADLKRVASCGSDSDIDGSQEVIDNSECGARVLKAAALGDVAELCRLVAEGVDIHAPYAKTTALHTAVRNNKGTAAEFLMLNGSKVNALDASLNSPLHIACANALTLLVCQLMKRGADQRLRNCNGETALDLAIEGTHADIVTLLRLQEMRDEFTEEFNNPMDETVDDVMMDISRRMDPSLR</sequence>
<dbReference type="InterPro" id="IPR037278">
    <property type="entry name" value="ARFGAP/RecO"/>
</dbReference>
<feature type="compositionally biased region" description="Polar residues" evidence="7">
    <location>
        <begin position="574"/>
        <end position="583"/>
    </location>
</feature>
<evidence type="ECO:0000259" key="8">
    <source>
        <dbReference type="PROSITE" id="PS50003"/>
    </source>
</evidence>
<dbReference type="Proteomes" id="UP000887569">
    <property type="component" value="Unplaced"/>
</dbReference>
<keyword evidence="4" id="KW-0862">Zinc</keyword>
<evidence type="ECO:0000256" key="3">
    <source>
        <dbReference type="ARBA" id="ARBA00022771"/>
    </source>
</evidence>
<dbReference type="SUPFAM" id="SSF50729">
    <property type="entry name" value="PH domain-like"/>
    <property type="match status" value="1"/>
</dbReference>
<keyword evidence="2" id="KW-0479">Metal-binding</keyword>
<dbReference type="SMART" id="SM00248">
    <property type="entry name" value="ANK"/>
    <property type="match status" value="3"/>
</dbReference>
<dbReference type="Pfam" id="PF01412">
    <property type="entry name" value="ArfGap"/>
    <property type="match status" value="1"/>
</dbReference>
<dbReference type="Gene3D" id="1.10.220.150">
    <property type="entry name" value="Arf GTPase activating protein"/>
    <property type="match status" value="1"/>
</dbReference>
<dbReference type="InterPro" id="IPR036770">
    <property type="entry name" value="Ankyrin_rpt-contain_sf"/>
</dbReference>
<dbReference type="FunFam" id="2.30.29.30:FF:000384">
    <property type="entry name" value="Uncharacterized protein, isoform A"/>
    <property type="match status" value="1"/>
</dbReference>
<dbReference type="AlphaFoldDB" id="A0A915CEV1"/>
<dbReference type="SUPFAM" id="SSF103657">
    <property type="entry name" value="BAR/IMD domain-like"/>
    <property type="match status" value="1"/>
</dbReference>
<dbReference type="Gene3D" id="1.25.40.20">
    <property type="entry name" value="Ankyrin repeat-containing domain"/>
    <property type="match status" value="1"/>
</dbReference>
<dbReference type="SUPFAM" id="SSF57863">
    <property type="entry name" value="ArfGap/RecO-like zinc finger"/>
    <property type="match status" value="1"/>
</dbReference>
<dbReference type="SMART" id="SM00105">
    <property type="entry name" value="ArfGap"/>
    <property type="match status" value="1"/>
</dbReference>
<dbReference type="InterPro" id="IPR002110">
    <property type="entry name" value="Ankyrin_rpt"/>
</dbReference>
<dbReference type="FunFam" id="1.10.220.150:FF:000009">
    <property type="entry name" value="stromal membrane-associated protein 1 isoform X1"/>
    <property type="match status" value="1"/>
</dbReference>
<dbReference type="SMART" id="SM00233">
    <property type="entry name" value="PH"/>
    <property type="match status" value="1"/>
</dbReference>
<evidence type="ECO:0000259" key="9">
    <source>
        <dbReference type="PROSITE" id="PS50115"/>
    </source>
</evidence>
<dbReference type="Pfam" id="PF12796">
    <property type="entry name" value="Ank_2"/>
    <property type="match status" value="1"/>
</dbReference>
<feature type="region of interest" description="Disordered" evidence="7">
    <location>
        <begin position="559"/>
        <end position="583"/>
    </location>
</feature>
<dbReference type="InterPro" id="IPR004148">
    <property type="entry name" value="BAR_dom"/>
</dbReference>
<dbReference type="InterPro" id="IPR011993">
    <property type="entry name" value="PH-like_dom_sf"/>
</dbReference>
<feature type="domain" description="PH" evidence="8">
    <location>
        <begin position="268"/>
        <end position="366"/>
    </location>
</feature>
<keyword evidence="10" id="KW-1185">Reference proteome</keyword>
<evidence type="ECO:0000313" key="10">
    <source>
        <dbReference type="Proteomes" id="UP000887569"/>
    </source>
</evidence>
<dbReference type="InterPro" id="IPR045258">
    <property type="entry name" value="ACAP1/2/3-like"/>
</dbReference>
<dbReference type="InterPro" id="IPR038508">
    <property type="entry name" value="ArfGAP_dom_sf"/>
</dbReference>
<dbReference type="Pfam" id="PF16746">
    <property type="entry name" value="BAR_3"/>
    <property type="match status" value="1"/>
</dbReference>
<dbReference type="CDD" id="cd13250">
    <property type="entry name" value="PH_ACAP"/>
    <property type="match status" value="1"/>
</dbReference>
<organism evidence="10 11">
    <name type="scientific">Parascaris univalens</name>
    <name type="common">Nematode worm</name>
    <dbReference type="NCBI Taxonomy" id="6257"/>
    <lineage>
        <taxon>Eukaryota</taxon>
        <taxon>Metazoa</taxon>
        <taxon>Ecdysozoa</taxon>
        <taxon>Nematoda</taxon>
        <taxon>Chromadorea</taxon>
        <taxon>Rhabditida</taxon>
        <taxon>Spirurina</taxon>
        <taxon>Ascaridomorpha</taxon>
        <taxon>Ascaridoidea</taxon>
        <taxon>Ascarididae</taxon>
        <taxon>Parascaris</taxon>
    </lineage>
</organism>
<dbReference type="GO" id="GO:0005737">
    <property type="term" value="C:cytoplasm"/>
    <property type="evidence" value="ECO:0007669"/>
    <property type="project" value="InterPro"/>
</dbReference>
<dbReference type="Gene3D" id="2.30.29.30">
    <property type="entry name" value="Pleckstrin-homology domain (PH domain)/Phosphotyrosine-binding domain (PTB)"/>
    <property type="match status" value="1"/>
</dbReference>
<feature type="repeat" description="ANK" evidence="5">
    <location>
        <begin position="648"/>
        <end position="680"/>
    </location>
</feature>
<evidence type="ECO:0000256" key="1">
    <source>
        <dbReference type="ARBA" id="ARBA00022468"/>
    </source>
</evidence>
<keyword evidence="5" id="KW-0040">ANK repeat</keyword>
<feature type="domain" description="Arf-GAP" evidence="9">
    <location>
        <begin position="400"/>
        <end position="526"/>
    </location>
</feature>
<dbReference type="InterPro" id="IPR001849">
    <property type="entry name" value="PH_domain"/>
</dbReference>
<dbReference type="InterPro" id="IPR027267">
    <property type="entry name" value="AH/BAR_dom_sf"/>
</dbReference>
<protein>
    <submittedName>
        <fullName evidence="11">Uncharacterized protein</fullName>
    </submittedName>
</protein>
<evidence type="ECO:0000256" key="5">
    <source>
        <dbReference type="PROSITE-ProRule" id="PRU00023"/>
    </source>
</evidence>
<proteinExistence type="predicted"/>
<dbReference type="PANTHER" id="PTHR23180">
    <property type="entry name" value="CENTAURIN/ARF"/>
    <property type="match status" value="1"/>
</dbReference>
<dbReference type="PROSITE" id="PS50115">
    <property type="entry name" value="ARFGAP"/>
    <property type="match status" value="1"/>
</dbReference>
<keyword evidence="1" id="KW-0343">GTPase activation</keyword>
<dbReference type="GO" id="GO:0005096">
    <property type="term" value="F:GTPase activator activity"/>
    <property type="evidence" value="ECO:0007669"/>
    <property type="project" value="UniProtKB-KW"/>
</dbReference>
<dbReference type="GO" id="GO:0008270">
    <property type="term" value="F:zinc ion binding"/>
    <property type="evidence" value="ECO:0007669"/>
    <property type="project" value="UniProtKB-KW"/>
</dbReference>
<accession>A0A915CEV1</accession>
<dbReference type="InterPro" id="IPR001164">
    <property type="entry name" value="ArfGAP_dom"/>
</dbReference>
<name>A0A915CEV1_PARUN</name>
<dbReference type="PROSITE" id="PS50003">
    <property type="entry name" value="PH_DOMAIN"/>
    <property type="match status" value="1"/>
</dbReference>
<dbReference type="PANTHER" id="PTHR23180:SF399">
    <property type="entry name" value="BLOWN FUSE, ISOFORM A-RELATED"/>
    <property type="match status" value="1"/>
</dbReference>
<evidence type="ECO:0000256" key="2">
    <source>
        <dbReference type="ARBA" id="ARBA00022723"/>
    </source>
</evidence>
<reference evidence="11" key="1">
    <citation type="submission" date="2022-11" db="UniProtKB">
        <authorList>
            <consortium name="WormBaseParasite"/>
        </authorList>
    </citation>
    <scope>IDENTIFICATION</scope>
</reference>
<dbReference type="Gene3D" id="1.20.1270.60">
    <property type="entry name" value="Arfaptin homology (AH) domain/BAR domain"/>
    <property type="match status" value="1"/>
</dbReference>